<protein>
    <recommendedName>
        <fullName evidence="4">Crinkler effector protein N-terminal domain-containing protein</fullName>
    </recommendedName>
</protein>
<reference evidence="5" key="1">
    <citation type="submission" date="2013-07" db="EMBL/GenBank/DDBJ databases">
        <title>The genome of an arbuscular mycorrhizal fungus provides insights into the evolution of the oldest plant symbiosis.</title>
        <authorList>
            <consortium name="DOE Joint Genome Institute"/>
            <person name="Tisserant E."/>
            <person name="Malbreil M."/>
            <person name="Kuo A."/>
            <person name="Kohler A."/>
            <person name="Symeonidi A."/>
            <person name="Balestrini R."/>
            <person name="Charron P."/>
            <person name="Duensing N."/>
            <person name="Frei-dit-Frey N."/>
            <person name="Gianinazzi-Pearson V."/>
            <person name="Gilbert B."/>
            <person name="Handa Y."/>
            <person name="Hijri M."/>
            <person name="Kaul R."/>
            <person name="Kawaguchi M."/>
            <person name="Krajinski F."/>
            <person name="Lammers P."/>
            <person name="Lapierre D."/>
            <person name="Masclaux F.G."/>
            <person name="Murat C."/>
            <person name="Morin E."/>
            <person name="Ndikumana S."/>
            <person name="Pagni M."/>
            <person name="Petitpierre D."/>
            <person name="Requena N."/>
            <person name="Rosikiewicz P."/>
            <person name="Riley R."/>
            <person name="Saito K."/>
            <person name="San Clemente H."/>
            <person name="Shapiro H."/>
            <person name="van Tuinen D."/>
            <person name="Becard G."/>
            <person name="Bonfante P."/>
            <person name="Paszkowski U."/>
            <person name="Shachar-Hill Y."/>
            <person name="Young J.P."/>
            <person name="Sanders I.R."/>
            <person name="Henrissat B."/>
            <person name="Rensing S.A."/>
            <person name="Grigoriev I.V."/>
            <person name="Corradi N."/>
            <person name="Roux C."/>
            <person name="Martin F."/>
        </authorList>
    </citation>
    <scope>NUCLEOTIDE SEQUENCE</scope>
    <source>
        <strain evidence="5">DAOM 197198</strain>
    </source>
</reference>
<dbReference type="EMBL" id="KI274499">
    <property type="protein sequence ID" value="ESA23764.1"/>
    <property type="molecule type" value="Genomic_DNA"/>
</dbReference>
<proteinExistence type="predicted"/>
<name>U9UTM3_RHIID</name>
<evidence type="ECO:0000259" key="4">
    <source>
        <dbReference type="Pfam" id="PF20147"/>
    </source>
</evidence>
<comment type="subcellular location">
    <subcellularLocation>
        <location evidence="1">Host cell</location>
    </subcellularLocation>
    <subcellularLocation>
        <location evidence="2">Secreted</location>
    </subcellularLocation>
</comment>
<keyword evidence="3" id="KW-0964">Secreted</keyword>
<dbReference type="InterPro" id="IPR045379">
    <property type="entry name" value="Crinkler_N"/>
</dbReference>
<dbReference type="HOGENOM" id="CLU_1116232_0_0_1"/>
<evidence type="ECO:0000256" key="2">
    <source>
        <dbReference type="ARBA" id="ARBA00004613"/>
    </source>
</evidence>
<gene>
    <name evidence="5" type="ORF">GLOINDRAFT_90778</name>
</gene>
<dbReference type="GO" id="GO:0005576">
    <property type="term" value="C:extracellular region"/>
    <property type="evidence" value="ECO:0007669"/>
    <property type="project" value="UniProtKB-SubCell"/>
</dbReference>
<evidence type="ECO:0000313" key="5">
    <source>
        <dbReference type="EMBL" id="ESA23764.1"/>
    </source>
</evidence>
<organism evidence="5">
    <name type="scientific">Rhizophagus irregularis (strain DAOM 181602 / DAOM 197198 / MUCL 43194)</name>
    <name type="common">Arbuscular mycorrhizal fungus</name>
    <name type="synonym">Glomus intraradices</name>
    <dbReference type="NCBI Taxonomy" id="747089"/>
    <lineage>
        <taxon>Eukaryota</taxon>
        <taxon>Fungi</taxon>
        <taxon>Fungi incertae sedis</taxon>
        <taxon>Mucoromycota</taxon>
        <taxon>Glomeromycotina</taxon>
        <taxon>Glomeromycetes</taxon>
        <taxon>Glomerales</taxon>
        <taxon>Glomeraceae</taxon>
        <taxon>Rhizophagus</taxon>
    </lineage>
</organism>
<dbReference type="Pfam" id="PF20147">
    <property type="entry name" value="Crinkler"/>
    <property type="match status" value="1"/>
</dbReference>
<dbReference type="GO" id="GO:0043657">
    <property type="term" value="C:host cell"/>
    <property type="evidence" value="ECO:0007669"/>
    <property type="project" value="UniProtKB-SubCell"/>
</dbReference>
<evidence type="ECO:0000256" key="3">
    <source>
        <dbReference type="ARBA" id="ARBA00022525"/>
    </source>
</evidence>
<feature type="domain" description="Crinkler effector protein N-terminal" evidence="4">
    <location>
        <begin position="116"/>
        <end position="219"/>
    </location>
</feature>
<evidence type="ECO:0000256" key="1">
    <source>
        <dbReference type="ARBA" id="ARBA00004340"/>
    </source>
</evidence>
<dbReference type="VEuPathDB" id="FungiDB:RhiirFUN_026749"/>
<sequence length="249" mass="28594">MECDPPNTSLHSPFHFAPMMVSLGLNRAHNNDTTIIKDVRCVVGFIQPETVNESNMGQQMVHEKQLAISIPSGDYLTTSKNLSSLRENSSEIVNILPHNTGSHSAYVAKRKNMTDIRLTCRIHREIDENFSKFGIEVHTDYLIDSLKNKIFETVKKIDNKIFSDIDATDLTLWKVEIHDADFSKLELKNNGAERTKKIQKIVSDYWKEQPSTEIIHVIVDSPSLHYKQENAELQEEIRIIQDARMFNRS</sequence>
<accession>U9UTM3</accession>
<dbReference type="VEuPathDB" id="FungiDB:RhiirFUN_026748"/>
<dbReference type="AlphaFoldDB" id="U9UTM3"/>